<protein>
    <submittedName>
        <fullName evidence="2">Uncharacterized protein</fullName>
    </submittedName>
</protein>
<evidence type="ECO:0000313" key="2">
    <source>
        <dbReference type="EMBL" id="KKS70739.1"/>
    </source>
</evidence>
<comment type="caution">
    <text evidence="2">The sequence shown here is derived from an EMBL/GenBank/DDBJ whole genome shotgun (WGS) entry which is preliminary data.</text>
</comment>
<keyword evidence="1" id="KW-1133">Transmembrane helix</keyword>
<dbReference type="EMBL" id="LCEK01000045">
    <property type="protein sequence ID" value="KKS70739.1"/>
    <property type="molecule type" value="Genomic_DNA"/>
</dbReference>
<proteinExistence type="predicted"/>
<feature type="transmembrane region" description="Helical" evidence="1">
    <location>
        <begin position="41"/>
        <end position="60"/>
    </location>
</feature>
<name>A0A0G1BC34_9BACT</name>
<sequence length="106" mass="12455">MKAYFSTHLCTFAHTYPQCIEKRIQKITLNVDILVDYSLEVWVSFTLKVIFFYRFVYTNIVHFEKRKKQSNVYKLLFALPDVAGERLLIYARQGVRISGVTLLVVS</sequence>
<evidence type="ECO:0000256" key="1">
    <source>
        <dbReference type="SAM" id="Phobius"/>
    </source>
</evidence>
<dbReference type="AlphaFoldDB" id="A0A0G1BC34"/>
<keyword evidence="1" id="KW-0472">Membrane</keyword>
<dbReference type="Proteomes" id="UP000033867">
    <property type="component" value="Unassembled WGS sequence"/>
</dbReference>
<accession>A0A0G1BC34</accession>
<gene>
    <name evidence="2" type="ORF">UV42_C0045G0007</name>
</gene>
<keyword evidence="1" id="KW-0812">Transmembrane</keyword>
<organism evidence="2 3">
    <name type="scientific">Candidatus Magasanikbacteria bacterium GW2011_GWE2_42_7</name>
    <dbReference type="NCBI Taxonomy" id="1619052"/>
    <lineage>
        <taxon>Bacteria</taxon>
        <taxon>Candidatus Magasanikiibacteriota</taxon>
    </lineage>
</organism>
<evidence type="ECO:0000313" key="3">
    <source>
        <dbReference type="Proteomes" id="UP000033867"/>
    </source>
</evidence>
<reference evidence="2 3" key="1">
    <citation type="journal article" date="2015" name="Nature">
        <title>rRNA introns, odd ribosomes, and small enigmatic genomes across a large radiation of phyla.</title>
        <authorList>
            <person name="Brown C.T."/>
            <person name="Hug L.A."/>
            <person name="Thomas B.C."/>
            <person name="Sharon I."/>
            <person name="Castelle C.J."/>
            <person name="Singh A."/>
            <person name="Wilkins M.J."/>
            <person name="Williams K.H."/>
            <person name="Banfield J.F."/>
        </authorList>
    </citation>
    <scope>NUCLEOTIDE SEQUENCE [LARGE SCALE GENOMIC DNA]</scope>
</reference>